<dbReference type="SUPFAM" id="SSF55073">
    <property type="entry name" value="Nucleotide cyclase"/>
    <property type="match status" value="1"/>
</dbReference>
<reference evidence="5 6" key="1">
    <citation type="submission" date="2013-12" db="EMBL/GenBank/DDBJ databases">
        <authorList>
            <person name="Stott M."/>
        </authorList>
    </citation>
    <scope>NUCLEOTIDE SEQUENCE [LARGE SCALE GENOMIC DNA]</scope>
    <source>
        <strain evidence="5 6">K22</strain>
    </source>
</reference>
<evidence type="ECO:0000259" key="3">
    <source>
        <dbReference type="PROSITE" id="PS50887"/>
    </source>
</evidence>
<name>A0A0B6WXU0_9BACT</name>
<feature type="transmembrane region" description="Helical" evidence="2">
    <location>
        <begin position="39"/>
        <end position="57"/>
    </location>
</feature>
<evidence type="ECO:0000256" key="2">
    <source>
        <dbReference type="SAM" id="Phobius"/>
    </source>
</evidence>
<dbReference type="Pfam" id="PF00990">
    <property type="entry name" value="GGDEF"/>
    <property type="match status" value="1"/>
</dbReference>
<dbReference type="SMART" id="SM00267">
    <property type="entry name" value="GGDEF"/>
    <property type="match status" value="1"/>
</dbReference>
<protein>
    <submittedName>
        <fullName evidence="5">Diguanylate cyclase (GGDEF) domain/uncharacterized domain HDIG-containing protein</fullName>
    </submittedName>
</protein>
<reference evidence="5 6" key="2">
    <citation type="submission" date="2015-01" db="EMBL/GenBank/DDBJ databases">
        <title>Complete genome sequence of Pyrinomonas methylaliphatogenes type strain K22T.</title>
        <authorList>
            <person name="Lee K.C.Y."/>
            <person name="Power J.F."/>
            <person name="Dunfield P.F."/>
            <person name="Morgan X.C."/>
            <person name="Huttenhower C."/>
            <person name="Stott M.B."/>
        </authorList>
    </citation>
    <scope>NUCLEOTIDE SEQUENCE [LARGE SCALE GENOMIC DNA]</scope>
    <source>
        <strain evidence="5 6">K22</strain>
    </source>
</reference>
<dbReference type="InterPro" id="IPR003018">
    <property type="entry name" value="GAF"/>
</dbReference>
<evidence type="ECO:0000313" key="6">
    <source>
        <dbReference type="Proteomes" id="UP000031518"/>
    </source>
</evidence>
<dbReference type="NCBIfam" id="TIGR00254">
    <property type="entry name" value="GGDEF"/>
    <property type="match status" value="1"/>
</dbReference>
<dbReference type="RefSeq" id="WP_060635348.1">
    <property type="nucleotide sequence ID" value="NZ_CBXV010000004.1"/>
</dbReference>
<dbReference type="Gene3D" id="3.30.450.40">
    <property type="match status" value="1"/>
</dbReference>
<evidence type="ECO:0000259" key="4">
    <source>
        <dbReference type="PROSITE" id="PS51832"/>
    </source>
</evidence>
<keyword evidence="2" id="KW-0472">Membrane</keyword>
<dbReference type="SMART" id="SM00065">
    <property type="entry name" value="GAF"/>
    <property type="match status" value="1"/>
</dbReference>
<dbReference type="PROSITE" id="PS51832">
    <property type="entry name" value="HD_GYP"/>
    <property type="match status" value="1"/>
</dbReference>
<dbReference type="Pfam" id="PF13487">
    <property type="entry name" value="HD_5"/>
    <property type="match status" value="1"/>
</dbReference>
<evidence type="ECO:0000313" key="5">
    <source>
        <dbReference type="EMBL" id="CDM64990.1"/>
    </source>
</evidence>
<dbReference type="CDD" id="cd00077">
    <property type="entry name" value="HDc"/>
    <property type="match status" value="1"/>
</dbReference>
<dbReference type="SMART" id="SM00471">
    <property type="entry name" value="HDc"/>
    <property type="match status" value="1"/>
</dbReference>
<accession>A0A0B6WXU0</accession>
<dbReference type="InterPro" id="IPR003607">
    <property type="entry name" value="HD/PDEase_dom"/>
</dbReference>
<keyword evidence="6" id="KW-1185">Reference proteome</keyword>
<dbReference type="Pfam" id="PF13185">
    <property type="entry name" value="GAF_2"/>
    <property type="match status" value="1"/>
</dbReference>
<feature type="coiled-coil region" evidence="1">
    <location>
        <begin position="236"/>
        <end position="263"/>
    </location>
</feature>
<dbReference type="SUPFAM" id="SSF55781">
    <property type="entry name" value="GAF domain-like"/>
    <property type="match status" value="1"/>
</dbReference>
<feature type="transmembrane region" description="Helical" evidence="2">
    <location>
        <begin position="6"/>
        <end position="27"/>
    </location>
</feature>
<feature type="transmembrane region" description="Helical" evidence="2">
    <location>
        <begin position="154"/>
        <end position="177"/>
    </location>
</feature>
<feature type="domain" description="HD-GYP" evidence="4">
    <location>
        <begin position="257"/>
        <end position="452"/>
    </location>
</feature>
<dbReference type="Gene3D" id="1.10.3210.10">
    <property type="entry name" value="Hypothetical protein af1432"/>
    <property type="match status" value="1"/>
</dbReference>
<dbReference type="InterPro" id="IPR029016">
    <property type="entry name" value="GAF-like_dom_sf"/>
</dbReference>
<keyword evidence="2" id="KW-1133">Transmembrane helix</keyword>
<dbReference type="InterPro" id="IPR000160">
    <property type="entry name" value="GGDEF_dom"/>
</dbReference>
<dbReference type="InterPro" id="IPR052020">
    <property type="entry name" value="Cyclic_di-GMP/3'3'-cGAMP_PDE"/>
</dbReference>
<dbReference type="CDD" id="cd01949">
    <property type="entry name" value="GGDEF"/>
    <property type="match status" value="1"/>
</dbReference>
<dbReference type="AlphaFoldDB" id="A0A0B6WXU0"/>
<sequence>MLKRNWSKIILVVSITLLAVLCLAASARDISRSLSPERFKWLSALLILTAIATQFRITSTREEAQEGEEQSERSIASAFIFFAAILEGAGAASLLSSLDGLLSTRPRHRERLILLTAASTISTYVAASLFELLIGFTSSPLFEATTPSLNLMLLLLSVMAFVQYGLFTATILVFDYLEASSVAALSREALLWGFLTQMAGAAAAILFHVTWRSGDLAFLLIGLLIIALVYLLNRLNAQRIAQIQRAEAEKRRHLQEIAQLHMNAVESLAIAIDAKDQTTHGHVRRTQIYAMELGRILGVSEAELRALEAGALLHDIGKLAVPEYILNKPGKLTAAEFEKMKIHTVVGADIVRRVGFPYPVEDVVRYHHEKWDGTGYPKGLKGEEIPLVARIIAVVDFYDATRCDRPYRRGMTRDESLALLRRLSGTSFDPRIVEAFISHVEEFDRLIAAQDIQEQVSEPSPVPMTNALPDAGLATGELGSRETDAAFRSIAEAQREVLALHEIAQTIGSSLSLHDTATIITSKLRAILPFDTCVIYIVDERTNRASAIYAAGDHADAFSQRRVRIGEGITGWVIANARSLCNTPPELDLVGLPEEIVRSIRCVLATPLVRENGSFGAITLYSMARSSYTAEHVRLLESVAQHASVALNNALTFEKTRESALTDPLTDLPNARAFRLLLEQRIAESKRLGREPLTVISMDLDDFRRVNEAHGHGLGDRLLANVAEIVKKQLRQMDVLARFAGDEFVALMPMASRDVAAAVAERVRSAVETHRFSVRTGRTLQIGLSIGIACFPDDGETTEELLEAAHRHMQRDKHARKLSPDTISTGSLASLDALR</sequence>
<dbReference type="EMBL" id="CBXV010000004">
    <property type="protein sequence ID" value="CDM64990.1"/>
    <property type="molecule type" value="Genomic_DNA"/>
</dbReference>
<feature type="transmembrane region" description="Helical" evidence="2">
    <location>
        <begin position="189"/>
        <end position="210"/>
    </location>
</feature>
<dbReference type="OrthoDB" id="9804747at2"/>
<dbReference type="PANTHER" id="PTHR45228">
    <property type="entry name" value="CYCLIC DI-GMP PHOSPHODIESTERASE TM_0186-RELATED"/>
    <property type="match status" value="1"/>
</dbReference>
<feature type="transmembrane region" description="Helical" evidence="2">
    <location>
        <begin position="112"/>
        <end position="134"/>
    </location>
</feature>
<proteinExistence type="predicted"/>
<feature type="transmembrane region" description="Helical" evidence="2">
    <location>
        <begin position="216"/>
        <end position="235"/>
    </location>
</feature>
<feature type="transmembrane region" description="Helical" evidence="2">
    <location>
        <begin position="77"/>
        <end position="100"/>
    </location>
</feature>
<dbReference type="InterPro" id="IPR006675">
    <property type="entry name" value="HDIG_dom"/>
</dbReference>
<dbReference type="PROSITE" id="PS50887">
    <property type="entry name" value="GGDEF"/>
    <property type="match status" value="1"/>
</dbReference>
<keyword evidence="2" id="KW-0812">Transmembrane</keyword>
<keyword evidence="1" id="KW-0175">Coiled coil</keyword>
<dbReference type="InterPro" id="IPR043128">
    <property type="entry name" value="Rev_trsase/Diguanyl_cyclase"/>
</dbReference>
<gene>
    <name evidence="5" type="ORF">PYK22_00986</name>
</gene>
<dbReference type="STRING" id="454194.PYK22_00986"/>
<dbReference type="Proteomes" id="UP000031518">
    <property type="component" value="Unassembled WGS sequence"/>
</dbReference>
<evidence type="ECO:0000256" key="1">
    <source>
        <dbReference type="SAM" id="Coils"/>
    </source>
</evidence>
<dbReference type="SUPFAM" id="SSF109604">
    <property type="entry name" value="HD-domain/PDEase-like"/>
    <property type="match status" value="1"/>
</dbReference>
<dbReference type="InterPro" id="IPR029787">
    <property type="entry name" value="Nucleotide_cyclase"/>
</dbReference>
<dbReference type="Gene3D" id="3.30.70.270">
    <property type="match status" value="1"/>
</dbReference>
<dbReference type="NCBIfam" id="TIGR00277">
    <property type="entry name" value="HDIG"/>
    <property type="match status" value="1"/>
</dbReference>
<dbReference type="InterPro" id="IPR037522">
    <property type="entry name" value="HD_GYP_dom"/>
</dbReference>
<organism evidence="5 6">
    <name type="scientific">Pyrinomonas methylaliphatogenes</name>
    <dbReference type="NCBI Taxonomy" id="454194"/>
    <lineage>
        <taxon>Bacteria</taxon>
        <taxon>Pseudomonadati</taxon>
        <taxon>Acidobacteriota</taxon>
        <taxon>Blastocatellia</taxon>
        <taxon>Blastocatellales</taxon>
        <taxon>Pyrinomonadaceae</taxon>
        <taxon>Pyrinomonas</taxon>
    </lineage>
</organism>
<feature type="domain" description="GGDEF" evidence="3">
    <location>
        <begin position="691"/>
        <end position="828"/>
    </location>
</feature>